<feature type="domain" description="EamA" evidence="7">
    <location>
        <begin position="35"/>
        <end position="163"/>
    </location>
</feature>
<dbReference type="InterPro" id="IPR050638">
    <property type="entry name" value="AA-Vitamin_Transporters"/>
</dbReference>
<feature type="transmembrane region" description="Helical" evidence="6">
    <location>
        <begin position="267"/>
        <end position="286"/>
    </location>
</feature>
<protein>
    <submittedName>
        <fullName evidence="8">Putative inner membrane transporter yiJE</fullName>
    </submittedName>
</protein>
<dbReference type="InterPro" id="IPR000620">
    <property type="entry name" value="EamA_dom"/>
</dbReference>
<feature type="domain" description="EamA" evidence="7">
    <location>
        <begin position="176"/>
        <end position="309"/>
    </location>
</feature>
<evidence type="ECO:0000256" key="3">
    <source>
        <dbReference type="ARBA" id="ARBA00022692"/>
    </source>
</evidence>
<dbReference type="GO" id="GO:0005886">
    <property type="term" value="C:plasma membrane"/>
    <property type="evidence" value="ECO:0007669"/>
    <property type="project" value="UniProtKB-SubCell"/>
</dbReference>
<comment type="caution">
    <text evidence="8">The sequence shown here is derived from an EMBL/GenBank/DDBJ whole genome shotgun (WGS) entry which is preliminary data.</text>
</comment>
<feature type="transmembrane region" description="Helical" evidence="6">
    <location>
        <begin position="31"/>
        <end position="51"/>
    </location>
</feature>
<evidence type="ECO:0000256" key="6">
    <source>
        <dbReference type="SAM" id="Phobius"/>
    </source>
</evidence>
<evidence type="ECO:0000259" key="7">
    <source>
        <dbReference type="Pfam" id="PF00892"/>
    </source>
</evidence>
<feature type="transmembrane region" description="Helical" evidence="6">
    <location>
        <begin position="298"/>
        <end position="316"/>
    </location>
</feature>
<feature type="transmembrane region" description="Helical" evidence="6">
    <location>
        <begin position="90"/>
        <end position="109"/>
    </location>
</feature>
<feature type="transmembrane region" description="Helical" evidence="6">
    <location>
        <begin position="149"/>
        <end position="166"/>
    </location>
</feature>
<keyword evidence="3 6" id="KW-0812">Transmembrane</keyword>
<keyword evidence="2" id="KW-1003">Cell membrane</keyword>
<evidence type="ECO:0000256" key="4">
    <source>
        <dbReference type="ARBA" id="ARBA00022989"/>
    </source>
</evidence>
<dbReference type="PANTHER" id="PTHR32322:SF18">
    <property type="entry name" value="S-ADENOSYLMETHIONINE_S-ADENOSYLHOMOCYSTEINE TRANSPORTER"/>
    <property type="match status" value="1"/>
</dbReference>
<proteinExistence type="predicted"/>
<feature type="transmembrane region" description="Helical" evidence="6">
    <location>
        <begin position="232"/>
        <end position="255"/>
    </location>
</feature>
<evidence type="ECO:0000256" key="5">
    <source>
        <dbReference type="ARBA" id="ARBA00023136"/>
    </source>
</evidence>
<name>A0A1J5T6S3_9ZZZZ</name>
<dbReference type="Pfam" id="PF00892">
    <property type="entry name" value="EamA"/>
    <property type="match status" value="2"/>
</dbReference>
<keyword evidence="5 6" id="KW-0472">Membrane</keyword>
<accession>A0A1J5T6S3</accession>
<gene>
    <name evidence="8" type="primary">yijE_2</name>
    <name evidence="8" type="ORF">GALL_33200</name>
</gene>
<evidence type="ECO:0000256" key="2">
    <source>
        <dbReference type="ARBA" id="ARBA00022475"/>
    </source>
</evidence>
<organism evidence="8">
    <name type="scientific">mine drainage metagenome</name>
    <dbReference type="NCBI Taxonomy" id="410659"/>
    <lineage>
        <taxon>unclassified sequences</taxon>
        <taxon>metagenomes</taxon>
        <taxon>ecological metagenomes</taxon>
    </lineage>
</organism>
<keyword evidence="4 6" id="KW-1133">Transmembrane helix</keyword>
<feature type="transmembrane region" description="Helical" evidence="6">
    <location>
        <begin position="57"/>
        <end position="78"/>
    </location>
</feature>
<sequence>MVRATVRYHVSLTDFLRNKYLMSSSHSRERWLLPLALFVLSVTWGYTWVLAKQALTYATPFAFVAERCVVGALALLLAVKLKGKPLRLQAPGPTLAIGLAQVTGFMLFQTWALVEGGPGKTAVLIFTMPIWTLLIAWPILGERIRGKQWLAALSTLTGLALIIEPWNMHTSLFSKFLGVMAALCWAIGTVLVKRLRSRQKVDLLSLTTWQMLLGSVPLVLLALVIPERATDWSAAYVGILAFMSVISTAMGWWLWIIILDRVPAWEASLSVLGTPVVAIISSRVMMGEEFKLGEMAGILLIGCGLALLTLVGWAASRRSQNK</sequence>
<dbReference type="EMBL" id="MLJW01000008">
    <property type="protein sequence ID" value="OIR15819.1"/>
    <property type="molecule type" value="Genomic_DNA"/>
</dbReference>
<feature type="transmembrane region" description="Helical" evidence="6">
    <location>
        <begin position="204"/>
        <end position="226"/>
    </location>
</feature>
<dbReference type="SUPFAM" id="SSF103481">
    <property type="entry name" value="Multidrug resistance efflux transporter EmrE"/>
    <property type="match status" value="2"/>
</dbReference>
<dbReference type="PANTHER" id="PTHR32322">
    <property type="entry name" value="INNER MEMBRANE TRANSPORTER"/>
    <property type="match status" value="1"/>
</dbReference>
<evidence type="ECO:0000256" key="1">
    <source>
        <dbReference type="ARBA" id="ARBA00004651"/>
    </source>
</evidence>
<reference evidence="8" key="1">
    <citation type="submission" date="2016-10" db="EMBL/GenBank/DDBJ databases">
        <title>Sequence of Gallionella enrichment culture.</title>
        <authorList>
            <person name="Poehlein A."/>
            <person name="Muehling M."/>
            <person name="Daniel R."/>
        </authorList>
    </citation>
    <scope>NUCLEOTIDE SEQUENCE</scope>
</reference>
<comment type="subcellular location">
    <subcellularLocation>
        <location evidence="1">Cell membrane</location>
        <topology evidence="1">Multi-pass membrane protein</topology>
    </subcellularLocation>
</comment>
<dbReference type="InterPro" id="IPR037185">
    <property type="entry name" value="EmrE-like"/>
</dbReference>
<dbReference type="AlphaFoldDB" id="A0A1J5T6S3"/>
<feature type="transmembrane region" description="Helical" evidence="6">
    <location>
        <begin position="172"/>
        <end position="192"/>
    </location>
</feature>
<evidence type="ECO:0000313" key="8">
    <source>
        <dbReference type="EMBL" id="OIR15819.1"/>
    </source>
</evidence>
<feature type="transmembrane region" description="Helical" evidence="6">
    <location>
        <begin position="121"/>
        <end position="140"/>
    </location>
</feature>